<organism evidence="1 2">
    <name type="scientific">Bacteroides clarus</name>
    <dbReference type="NCBI Taxonomy" id="626929"/>
    <lineage>
        <taxon>Bacteria</taxon>
        <taxon>Pseudomonadati</taxon>
        <taxon>Bacteroidota</taxon>
        <taxon>Bacteroidia</taxon>
        <taxon>Bacteroidales</taxon>
        <taxon>Bacteroidaceae</taxon>
        <taxon>Bacteroides</taxon>
    </lineage>
</organism>
<dbReference type="EMBL" id="NFII01000022">
    <property type="protein sequence ID" value="OUN98914.1"/>
    <property type="molecule type" value="Genomic_DNA"/>
</dbReference>
<dbReference type="RefSeq" id="WP_087426909.1">
    <property type="nucleotide sequence ID" value="NZ_NFII01000022.1"/>
</dbReference>
<name>A0A1Y3YM74_9BACE</name>
<dbReference type="SUPFAM" id="SSF102405">
    <property type="entry name" value="MCP/YpsA-like"/>
    <property type="match status" value="1"/>
</dbReference>
<proteinExistence type="predicted"/>
<protein>
    <recommendedName>
        <fullName evidence="3">DUF1273 family protein</fullName>
    </recommendedName>
</protein>
<sequence length="154" mass="17524">MYNKSVAITGCTIEKTTKYDYFREDKIRMELYRIILSLYDEGCRTFTCNLHSYIGLLGADTIVMLREADKCPGIIFSAVIPATPYPSDAGKLYRALYDDLMKRADNKEVTSEKDSTGKAFADYHHIVCFYDDFSEEIGQVRASGVSYTNICKMI</sequence>
<accession>A0A1Y3YM74</accession>
<dbReference type="Proteomes" id="UP000195386">
    <property type="component" value="Unassembled WGS sequence"/>
</dbReference>
<evidence type="ECO:0008006" key="3">
    <source>
        <dbReference type="Google" id="ProtNLM"/>
    </source>
</evidence>
<comment type="caution">
    <text evidence="1">The sequence shown here is derived from an EMBL/GenBank/DDBJ whole genome shotgun (WGS) entry which is preliminary data.</text>
</comment>
<gene>
    <name evidence="1" type="ORF">B5F97_16360</name>
</gene>
<evidence type="ECO:0000313" key="1">
    <source>
        <dbReference type="EMBL" id="OUN98914.1"/>
    </source>
</evidence>
<reference evidence="2" key="1">
    <citation type="submission" date="2017-04" db="EMBL/GenBank/DDBJ databases">
        <title>Function of individual gut microbiota members based on whole genome sequencing of pure cultures obtained from chicken caecum.</title>
        <authorList>
            <person name="Medvecky M."/>
            <person name="Cejkova D."/>
            <person name="Polansky O."/>
            <person name="Karasova D."/>
            <person name="Kubasova T."/>
            <person name="Cizek A."/>
            <person name="Rychlik I."/>
        </authorList>
    </citation>
    <scope>NUCLEOTIDE SEQUENCE [LARGE SCALE GENOMIC DNA]</scope>
    <source>
        <strain evidence="2">An43</strain>
    </source>
</reference>
<dbReference type="AlphaFoldDB" id="A0A1Y3YM74"/>
<dbReference type="Gene3D" id="3.40.50.450">
    <property type="match status" value="1"/>
</dbReference>
<evidence type="ECO:0000313" key="2">
    <source>
        <dbReference type="Proteomes" id="UP000195386"/>
    </source>
</evidence>